<evidence type="ECO:0000256" key="1">
    <source>
        <dbReference type="SAM" id="MobiDB-lite"/>
    </source>
</evidence>
<gene>
    <name evidence="2" type="ORF">Tci_494969</name>
</gene>
<feature type="compositionally biased region" description="Polar residues" evidence="1">
    <location>
        <begin position="26"/>
        <end position="45"/>
    </location>
</feature>
<feature type="compositionally biased region" description="Basic and acidic residues" evidence="1">
    <location>
        <begin position="88"/>
        <end position="102"/>
    </location>
</feature>
<feature type="region of interest" description="Disordered" evidence="1">
    <location>
        <begin position="197"/>
        <end position="271"/>
    </location>
</feature>
<sequence length="271" mass="29951">MPKRRSTNDQFIFQRWTPAIEASLIGPSTQAQDNTSANIVRNSPSPVDAETGVASEKLTVETDELDQGQAGSNPGRTPESRPLPKQVVMDEDRARQDLRESRGALTGPDLEPTHDEFMIDLYPKVQESLKFLADEHVIPKDPISSTRTLSSMKNLEDAYVFRDQFINDKSTEDELENPNVEAEVVSLVTVPIYQASSSVPPLSTPVLPQAPQSSAWKKSDTRDAPSSSSKQQSNPHAEQPVEDIPMPDTANISDLEDTDSPHLPKIKQRPE</sequence>
<protein>
    <submittedName>
        <fullName evidence="2">Uncharacterized protein</fullName>
    </submittedName>
</protein>
<proteinExistence type="predicted"/>
<feature type="compositionally biased region" description="Polar residues" evidence="1">
    <location>
        <begin position="224"/>
        <end position="236"/>
    </location>
</feature>
<comment type="caution">
    <text evidence="2">The sequence shown here is derived from an EMBL/GenBank/DDBJ whole genome shotgun (WGS) entry which is preliminary data.</text>
</comment>
<reference evidence="2" key="1">
    <citation type="journal article" date="2019" name="Sci. Rep.">
        <title>Draft genome of Tanacetum cinerariifolium, the natural source of mosquito coil.</title>
        <authorList>
            <person name="Yamashiro T."/>
            <person name="Shiraishi A."/>
            <person name="Satake H."/>
            <person name="Nakayama K."/>
        </authorList>
    </citation>
    <scope>NUCLEOTIDE SEQUENCE</scope>
</reference>
<feature type="region of interest" description="Disordered" evidence="1">
    <location>
        <begin position="25"/>
        <end position="114"/>
    </location>
</feature>
<dbReference type="EMBL" id="BKCJ010254828">
    <property type="protein sequence ID" value="GEZ22996.1"/>
    <property type="molecule type" value="Genomic_DNA"/>
</dbReference>
<feature type="compositionally biased region" description="Low complexity" evidence="1">
    <location>
        <begin position="197"/>
        <end position="207"/>
    </location>
</feature>
<name>A0A699I5F1_TANCI</name>
<evidence type="ECO:0000313" key="2">
    <source>
        <dbReference type="EMBL" id="GEZ22996.1"/>
    </source>
</evidence>
<dbReference type="AlphaFoldDB" id="A0A699I5F1"/>
<accession>A0A699I5F1</accession>
<organism evidence="2">
    <name type="scientific">Tanacetum cinerariifolium</name>
    <name type="common">Dalmatian daisy</name>
    <name type="synonym">Chrysanthemum cinerariifolium</name>
    <dbReference type="NCBI Taxonomy" id="118510"/>
    <lineage>
        <taxon>Eukaryota</taxon>
        <taxon>Viridiplantae</taxon>
        <taxon>Streptophyta</taxon>
        <taxon>Embryophyta</taxon>
        <taxon>Tracheophyta</taxon>
        <taxon>Spermatophyta</taxon>
        <taxon>Magnoliopsida</taxon>
        <taxon>eudicotyledons</taxon>
        <taxon>Gunneridae</taxon>
        <taxon>Pentapetalae</taxon>
        <taxon>asterids</taxon>
        <taxon>campanulids</taxon>
        <taxon>Asterales</taxon>
        <taxon>Asteraceae</taxon>
        <taxon>Asteroideae</taxon>
        <taxon>Anthemideae</taxon>
        <taxon>Anthemidinae</taxon>
        <taxon>Tanacetum</taxon>
    </lineage>
</organism>